<dbReference type="InParanoid" id="G3AVM4"/>
<name>G3AVM4_SPAPN</name>
<dbReference type="HOGENOM" id="CLU_446963_0_0_1"/>
<proteinExistence type="predicted"/>
<dbReference type="EMBL" id="GL996506">
    <property type="protein sequence ID" value="EGW30189.1"/>
    <property type="molecule type" value="Genomic_DNA"/>
</dbReference>
<accession>G3AVM4</accession>
<evidence type="ECO:0000313" key="3">
    <source>
        <dbReference type="Proteomes" id="UP000000709"/>
    </source>
</evidence>
<gene>
    <name evidence="2" type="ORF">SPAPADRAFT_63802</name>
</gene>
<dbReference type="FunCoup" id="G3AVM4">
    <property type="interactions" value="116"/>
</dbReference>
<dbReference type="AlphaFoldDB" id="G3AVM4"/>
<dbReference type="OMA" id="LWNGCEC"/>
<dbReference type="GeneID" id="18874920"/>
<dbReference type="InterPro" id="IPR001810">
    <property type="entry name" value="F-box_dom"/>
</dbReference>
<protein>
    <recommendedName>
        <fullName evidence="1">F-box domain-containing protein</fullName>
    </recommendedName>
</protein>
<sequence>MPTSFLDLPEAIRGYIIKYLPQQSLINLALTNYDLYHPCMRQLYSRITIQPDPPLRPHPQGRSNDFHDSVQTVVYGFSHVRGKLIKPEVHMRMIIARTKVLIQALTINTELISYVNQVHVLGFDNNSSLVQPLQELINVLSSGSVEKFYVGNYELRKQLNLSALTKLTSLVVDDDVPYFGDHITEILVGQNTNLPSLPQYCPNLRSLILPDDHDKYWTWINHNLLRHKIHLPKLERFKIVFNLNEWELNLQLTEIIPWRTLKELELVICYKDGDDTDYVIDFYNLIPICPKLTKLSIVQGGIFPTHAKNEVYDLNTFNFLTNVLSSSPHMIYLSIKHKTLPLGDFPDGMEGNYFRRRDSFMKVLPKIINNHNIILSLPNIFESFSGYEQYMNLVLWNGCKCEHCNIYLDQLDHYLMHHKYFNNKLGAFRDLNASHLFTTIAHQLNKRMIQDELLTQLSQLRFPLMNKLWDFHSNATFKDFKCYEEELIDQGEFDEDQDILPNKYRCEFDESVYMHIPVAITHYLNWLVLDVLNLNRGNAEAEDEEKFMDGGDEEFRLNMRKCILNGVSYMFDHEINGTHFYENVYDVA</sequence>
<dbReference type="eggNOG" id="ENOG502R4NW">
    <property type="taxonomic scope" value="Eukaryota"/>
</dbReference>
<dbReference type="PROSITE" id="PS50181">
    <property type="entry name" value="FBOX"/>
    <property type="match status" value="1"/>
</dbReference>
<dbReference type="KEGG" id="spaa:SPAPADRAFT_63802"/>
<reference evidence="2 3" key="1">
    <citation type="journal article" date="2011" name="Proc. Natl. Acad. Sci. U.S.A.">
        <title>Comparative genomics of xylose-fermenting fungi for enhanced biofuel production.</title>
        <authorList>
            <person name="Wohlbach D.J."/>
            <person name="Kuo A."/>
            <person name="Sato T.K."/>
            <person name="Potts K.M."/>
            <person name="Salamov A.A."/>
            <person name="LaButti K.M."/>
            <person name="Sun H."/>
            <person name="Clum A."/>
            <person name="Pangilinan J.L."/>
            <person name="Lindquist E.A."/>
            <person name="Lucas S."/>
            <person name="Lapidus A."/>
            <person name="Jin M."/>
            <person name="Gunawan C."/>
            <person name="Balan V."/>
            <person name="Dale B.E."/>
            <person name="Jeffries T.W."/>
            <person name="Zinkel R."/>
            <person name="Barry K.W."/>
            <person name="Grigoriev I.V."/>
            <person name="Gasch A.P."/>
        </authorList>
    </citation>
    <scope>NUCLEOTIDE SEQUENCE [LARGE SCALE GENOMIC DNA]</scope>
    <source>
        <strain evidence="3">NRRL Y-27907 / 11-Y1</strain>
    </source>
</reference>
<dbReference type="InterPro" id="IPR032675">
    <property type="entry name" value="LRR_dom_sf"/>
</dbReference>
<dbReference type="OrthoDB" id="3976101at2759"/>
<feature type="domain" description="F-box" evidence="1">
    <location>
        <begin position="2"/>
        <end position="47"/>
    </location>
</feature>
<evidence type="ECO:0000259" key="1">
    <source>
        <dbReference type="PROSITE" id="PS50181"/>
    </source>
</evidence>
<organism evidence="3">
    <name type="scientific">Spathaspora passalidarum (strain NRRL Y-27907 / 11-Y1)</name>
    <dbReference type="NCBI Taxonomy" id="619300"/>
    <lineage>
        <taxon>Eukaryota</taxon>
        <taxon>Fungi</taxon>
        <taxon>Dikarya</taxon>
        <taxon>Ascomycota</taxon>
        <taxon>Saccharomycotina</taxon>
        <taxon>Pichiomycetes</taxon>
        <taxon>Debaryomycetaceae</taxon>
        <taxon>Spathaspora</taxon>
    </lineage>
</organism>
<dbReference type="STRING" id="619300.G3AVM4"/>
<evidence type="ECO:0000313" key="2">
    <source>
        <dbReference type="EMBL" id="EGW30189.1"/>
    </source>
</evidence>
<keyword evidence="3" id="KW-1185">Reference proteome</keyword>
<dbReference type="Gene3D" id="3.80.10.10">
    <property type="entry name" value="Ribonuclease Inhibitor"/>
    <property type="match status" value="1"/>
</dbReference>
<dbReference type="Proteomes" id="UP000000709">
    <property type="component" value="Unassembled WGS sequence"/>
</dbReference>
<dbReference type="RefSeq" id="XP_007377955.1">
    <property type="nucleotide sequence ID" value="XM_007377893.1"/>
</dbReference>